<proteinExistence type="predicted"/>
<reference evidence="1 2" key="1">
    <citation type="journal article" date="2024" name="Plant Biotechnol. J.">
        <title>Genome and CRISPR/Cas9 system of a widespread forest tree (Populus alba) in the world.</title>
        <authorList>
            <person name="Liu Y.J."/>
            <person name="Jiang P.F."/>
            <person name="Han X.M."/>
            <person name="Li X.Y."/>
            <person name="Wang H.M."/>
            <person name="Wang Y.J."/>
            <person name="Wang X.X."/>
            <person name="Zeng Q.Y."/>
        </authorList>
    </citation>
    <scope>NUCLEOTIDE SEQUENCE [LARGE SCALE GENOMIC DNA]</scope>
    <source>
        <strain evidence="2">cv. PAL-ZL1</strain>
    </source>
</reference>
<gene>
    <name evidence="1" type="ORF">D5086_033618</name>
</gene>
<organism evidence="1 2">
    <name type="scientific">Populus alba</name>
    <name type="common">White poplar</name>
    <dbReference type="NCBI Taxonomy" id="43335"/>
    <lineage>
        <taxon>Eukaryota</taxon>
        <taxon>Viridiplantae</taxon>
        <taxon>Streptophyta</taxon>
        <taxon>Embryophyta</taxon>
        <taxon>Tracheophyta</taxon>
        <taxon>Spermatophyta</taxon>
        <taxon>Magnoliopsida</taxon>
        <taxon>eudicotyledons</taxon>
        <taxon>Gunneridae</taxon>
        <taxon>Pentapetalae</taxon>
        <taxon>rosids</taxon>
        <taxon>fabids</taxon>
        <taxon>Malpighiales</taxon>
        <taxon>Salicaceae</taxon>
        <taxon>Saliceae</taxon>
        <taxon>Populus</taxon>
    </lineage>
</organism>
<accession>A0ACC4AHB2</accession>
<sequence>MKLLLIFISILLIQAFVGNSILSNAASSSVTIVVIYAQGDAGHRQERRYATEHAKLAATDAGVFHQDRKIEREILERQFKVTVLGTELWHGVLYLSAVKNLEGTAMKGFFFHLHVHSKFTSYMTMEEYCYSRYLVSPLSTEIKYRASLHASHVFLSSLLEVVHSICAVDCIAHFLGEEWEVQYPRVTFDGRAMGRQDQHQVQL</sequence>
<name>A0ACC4AHB2_POPAL</name>
<evidence type="ECO:0000313" key="1">
    <source>
        <dbReference type="EMBL" id="KAL3565572.1"/>
    </source>
</evidence>
<dbReference type="Proteomes" id="UP000309997">
    <property type="component" value="Unassembled WGS sequence"/>
</dbReference>
<comment type="caution">
    <text evidence="1">The sequence shown here is derived from an EMBL/GenBank/DDBJ whole genome shotgun (WGS) entry which is preliminary data.</text>
</comment>
<keyword evidence="2" id="KW-1185">Reference proteome</keyword>
<dbReference type="EMBL" id="RCHU02000019">
    <property type="protein sequence ID" value="KAL3565572.1"/>
    <property type="molecule type" value="Genomic_DNA"/>
</dbReference>
<evidence type="ECO:0000313" key="2">
    <source>
        <dbReference type="Proteomes" id="UP000309997"/>
    </source>
</evidence>
<protein>
    <submittedName>
        <fullName evidence="1">Uncharacterized protein</fullName>
    </submittedName>
</protein>